<dbReference type="AlphaFoldDB" id="A0A3N0XZS6"/>
<protein>
    <submittedName>
        <fullName evidence="2">Uncharacterized protein</fullName>
    </submittedName>
</protein>
<gene>
    <name evidence="2" type="ORF">DPX16_21307</name>
</gene>
<evidence type="ECO:0000313" key="2">
    <source>
        <dbReference type="EMBL" id="ROK54668.1"/>
    </source>
</evidence>
<accession>A0A3N0XZS6</accession>
<comment type="caution">
    <text evidence="2">The sequence shown here is derived from an EMBL/GenBank/DDBJ whole genome shotgun (WGS) entry which is preliminary data.</text>
</comment>
<proteinExistence type="predicted"/>
<sequence>MANRKQLRNKTGDRDGEASSSKTDKMAPPPEGLTALPEDLEKLRSVLLSDMMQVVHSLLKTELAGAMFPVNATL</sequence>
<organism evidence="2 3">
    <name type="scientific">Anabarilius grahami</name>
    <name type="common">Kanglang fish</name>
    <name type="synonym">Barilius grahami</name>
    <dbReference type="NCBI Taxonomy" id="495550"/>
    <lineage>
        <taxon>Eukaryota</taxon>
        <taxon>Metazoa</taxon>
        <taxon>Chordata</taxon>
        <taxon>Craniata</taxon>
        <taxon>Vertebrata</taxon>
        <taxon>Euteleostomi</taxon>
        <taxon>Actinopterygii</taxon>
        <taxon>Neopterygii</taxon>
        <taxon>Teleostei</taxon>
        <taxon>Ostariophysi</taxon>
        <taxon>Cypriniformes</taxon>
        <taxon>Xenocyprididae</taxon>
        <taxon>Xenocypridinae</taxon>
        <taxon>Xenocypridinae incertae sedis</taxon>
        <taxon>Anabarilius</taxon>
    </lineage>
</organism>
<feature type="compositionally biased region" description="Basic and acidic residues" evidence="1">
    <location>
        <begin position="10"/>
        <end position="25"/>
    </location>
</feature>
<evidence type="ECO:0000256" key="1">
    <source>
        <dbReference type="SAM" id="MobiDB-lite"/>
    </source>
</evidence>
<dbReference type="Proteomes" id="UP000281406">
    <property type="component" value="Unassembled WGS sequence"/>
</dbReference>
<name>A0A3N0XZS6_ANAGA</name>
<reference evidence="2 3" key="1">
    <citation type="submission" date="2018-10" db="EMBL/GenBank/DDBJ databases">
        <title>Genome assembly for a Yunnan-Guizhou Plateau 3E fish, Anabarilius grahami (Regan), and its evolutionary and genetic applications.</title>
        <authorList>
            <person name="Jiang W."/>
        </authorList>
    </citation>
    <scope>NUCLEOTIDE SEQUENCE [LARGE SCALE GENOMIC DNA]</scope>
    <source>
        <strain evidence="2">AG-KIZ</strain>
        <tissue evidence="2">Muscle</tissue>
    </source>
</reference>
<keyword evidence="3" id="KW-1185">Reference proteome</keyword>
<evidence type="ECO:0000313" key="3">
    <source>
        <dbReference type="Proteomes" id="UP000281406"/>
    </source>
</evidence>
<feature type="region of interest" description="Disordered" evidence="1">
    <location>
        <begin position="1"/>
        <end position="38"/>
    </location>
</feature>
<dbReference type="EMBL" id="RJVU01056427">
    <property type="protein sequence ID" value="ROK54668.1"/>
    <property type="molecule type" value="Genomic_DNA"/>
</dbReference>